<feature type="domain" description="N-acetyltransferase" evidence="3">
    <location>
        <begin position="5"/>
        <end position="167"/>
    </location>
</feature>
<dbReference type="KEGG" id="maqu:Maq22A_c08850"/>
<evidence type="ECO:0000256" key="2">
    <source>
        <dbReference type="ARBA" id="ARBA00023315"/>
    </source>
</evidence>
<evidence type="ECO:0000259" key="3">
    <source>
        <dbReference type="PROSITE" id="PS51186"/>
    </source>
</evidence>
<dbReference type="AlphaFoldDB" id="A0A0C6FIX8"/>
<name>A0A0C6FIX8_9HYPH</name>
<dbReference type="GO" id="GO:0016747">
    <property type="term" value="F:acyltransferase activity, transferring groups other than amino-acyl groups"/>
    <property type="evidence" value="ECO:0007669"/>
    <property type="project" value="InterPro"/>
</dbReference>
<dbReference type="PATRIC" id="fig|270351.10.peg.1694"/>
<reference evidence="5" key="2">
    <citation type="submission" date="2015-01" db="EMBL/GenBank/DDBJ databases">
        <title>Complete genome sequence of Methylobacterium aquaticum strain 22A.</title>
        <authorList>
            <person name="Tani A."/>
            <person name="Ogura Y."/>
            <person name="Hayashi T."/>
        </authorList>
    </citation>
    <scope>NUCLEOTIDE SEQUENCE [LARGE SCALE GENOMIC DNA]</scope>
    <source>
        <strain evidence="5">MA-22A</strain>
    </source>
</reference>
<keyword evidence="1 4" id="KW-0808">Transferase</keyword>
<reference evidence="4 5" key="1">
    <citation type="journal article" date="2015" name="Genome Announc.">
        <title>Complete Genome Sequence of Methylobacterium aquaticum Strain 22A, Isolated from Racomitrium japonicum Moss.</title>
        <authorList>
            <person name="Tani A."/>
            <person name="Ogura Y."/>
            <person name="Hayashi T."/>
            <person name="Kimbara K."/>
        </authorList>
    </citation>
    <scope>NUCLEOTIDE SEQUENCE [LARGE SCALE GENOMIC DNA]</scope>
    <source>
        <strain evidence="4 5">MA-22A</strain>
    </source>
</reference>
<evidence type="ECO:0000256" key="1">
    <source>
        <dbReference type="ARBA" id="ARBA00022679"/>
    </source>
</evidence>
<keyword evidence="2" id="KW-0012">Acyltransferase</keyword>
<dbReference type="SUPFAM" id="SSF55729">
    <property type="entry name" value="Acyl-CoA N-acyltransferases (Nat)"/>
    <property type="match status" value="1"/>
</dbReference>
<dbReference type="InterPro" id="IPR050832">
    <property type="entry name" value="Bact_Acetyltransf"/>
</dbReference>
<dbReference type="PANTHER" id="PTHR43877">
    <property type="entry name" value="AMINOALKYLPHOSPHONATE N-ACETYLTRANSFERASE-RELATED-RELATED"/>
    <property type="match status" value="1"/>
</dbReference>
<protein>
    <submittedName>
        <fullName evidence="4">Acetyltransferases</fullName>
    </submittedName>
</protein>
<dbReference type="Pfam" id="PF13508">
    <property type="entry name" value="Acetyltransf_7"/>
    <property type="match status" value="1"/>
</dbReference>
<proteinExistence type="predicted"/>
<dbReference type="RefSeq" id="WP_060846464.1">
    <property type="nucleotide sequence ID" value="NZ_AP014704.1"/>
</dbReference>
<evidence type="ECO:0000313" key="4">
    <source>
        <dbReference type="EMBL" id="BAQ45074.1"/>
    </source>
</evidence>
<dbReference type="PANTHER" id="PTHR43877:SF1">
    <property type="entry name" value="ACETYLTRANSFERASE"/>
    <property type="match status" value="1"/>
</dbReference>
<dbReference type="Proteomes" id="UP000061432">
    <property type="component" value="Chromosome"/>
</dbReference>
<dbReference type="OrthoDB" id="118465at2"/>
<gene>
    <name evidence="4" type="ORF">Maq22A_c08850</name>
</gene>
<dbReference type="Gene3D" id="3.40.630.30">
    <property type="match status" value="1"/>
</dbReference>
<dbReference type="PROSITE" id="PS51186">
    <property type="entry name" value="GNAT"/>
    <property type="match status" value="1"/>
</dbReference>
<dbReference type="EMBL" id="AP014704">
    <property type="protein sequence ID" value="BAQ45074.1"/>
    <property type="molecule type" value="Genomic_DNA"/>
</dbReference>
<sequence>MSQQVAVRPARSSDADAVTAVLTASDPVLMTASYDAAMLAWALPLMVRANPALLDFGSVHLAEVSSEVVGVGGWTPERPGTGEVEPGLGHIRHFAVHPARTGRGVGRSLFAACRSQAGGRGFCVFECYSSLNAEPFYRALGFHALERREIPMGDAVRFPAVLMRCRF</sequence>
<dbReference type="STRING" id="270351.Maq22A_c08850"/>
<organism evidence="4 5">
    <name type="scientific">Methylobacterium aquaticum</name>
    <dbReference type="NCBI Taxonomy" id="270351"/>
    <lineage>
        <taxon>Bacteria</taxon>
        <taxon>Pseudomonadati</taxon>
        <taxon>Pseudomonadota</taxon>
        <taxon>Alphaproteobacteria</taxon>
        <taxon>Hyphomicrobiales</taxon>
        <taxon>Methylobacteriaceae</taxon>
        <taxon>Methylobacterium</taxon>
    </lineage>
</organism>
<evidence type="ECO:0000313" key="5">
    <source>
        <dbReference type="Proteomes" id="UP000061432"/>
    </source>
</evidence>
<dbReference type="InterPro" id="IPR016181">
    <property type="entry name" value="Acyl_CoA_acyltransferase"/>
</dbReference>
<dbReference type="InterPro" id="IPR000182">
    <property type="entry name" value="GNAT_dom"/>
</dbReference>
<dbReference type="CDD" id="cd04301">
    <property type="entry name" value="NAT_SF"/>
    <property type="match status" value="1"/>
</dbReference>
<accession>A0A0C6FIX8</accession>